<organism evidence="1 2">
    <name type="scientific">Eumeta variegata</name>
    <name type="common">Bagworm moth</name>
    <name type="synonym">Eumeta japonica</name>
    <dbReference type="NCBI Taxonomy" id="151549"/>
    <lineage>
        <taxon>Eukaryota</taxon>
        <taxon>Metazoa</taxon>
        <taxon>Ecdysozoa</taxon>
        <taxon>Arthropoda</taxon>
        <taxon>Hexapoda</taxon>
        <taxon>Insecta</taxon>
        <taxon>Pterygota</taxon>
        <taxon>Neoptera</taxon>
        <taxon>Endopterygota</taxon>
        <taxon>Lepidoptera</taxon>
        <taxon>Glossata</taxon>
        <taxon>Ditrysia</taxon>
        <taxon>Tineoidea</taxon>
        <taxon>Psychidae</taxon>
        <taxon>Oiketicinae</taxon>
        <taxon>Eumeta</taxon>
    </lineage>
</organism>
<comment type="caution">
    <text evidence="1">The sequence shown here is derived from an EMBL/GenBank/DDBJ whole genome shotgun (WGS) entry which is preliminary data.</text>
</comment>
<dbReference type="AlphaFoldDB" id="A0A4C1VE84"/>
<gene>
    <name evidence="1" type="ORF">EVAR_85522_1</name>
</gene>
<evidence type="ECO:0000313" key="1">
    <source>
        <dbReference type="EMBL" id="GBP36274.1"/>
    </source>
</evidence>
<dbReference type="Proteomes" id="UP000299102">
    <property type="component" value="Unassembled WGS sequence"/>
</dbReference>
<proteinExistence type="predicted"/>
<name>A0A4C1VE84_EUMVA</name>
<dbReference type="EMBL" id="BGZK01000316">
    <property type="protein sequence ID" value="GBP36274.1"/>
    <property type="molecule type" value="Genomic_DNA"/>
</dbReference>
<sequence length="112" mass="12877">MWHYRLLSKSLGNTSTPPALMREVMLFLEGLNFMSRSKTQSQNCARYAPEFHKAAASHCDHTPCFHPGNSTTVLEKRRCARAYTNDNAFLTSSRRVNFTARKLRRVFVLLPN</sequence>
<accession>A0A4C1VE84</accession>
<reference evidence="1 2" key="1">
    <citation type="journal article" date="2019" name="Commun. Biol.">
        <title>The bagworm genome reveals a unique fibroin gene that provides high tensile strength.</title>
        <authorList>
            <person name="Kono N."/>
            <person name="Nakamura H."/>
            <person name="Ohtoshi R."/>
            <person name="Tomita M."/>
            <person name="Numata K."/>
            <person name="Arakawa K."/>
        </authorList>
    </citation>
    <scope>NUCLEOTIDE SEQUENCE [LARGE SCALE GENOMIC DNA]</scope>
</reference>
<keyword evidence="2" id="KW-1185">Reference proteome</keyword>
<protein>
    <submittedName>
        <fullName evidence="1">Uncharacterized protein</fullName>
    </submittedName>
</protein>
<evidence type="ECO:0000313" key="2">
    <source>
        <dbReference type="Proteomes" id="UP000299102"/>
    </source>
</evidence>